<dbReference type="InterPro" id="IPR001647">
    <property type="entry name" value="HTH_TetR"/>
</dbReference>
<dbReference type="Pfam" id="PF00440">
    <property type="entry name" value="TetR_N"/>
    <property type="match status" value="1"/>
</dbReference>
<reference evidence="6 7" key="1">
    <citation type="submission" date="2022-04" db="EMBL/GenBank/DDBJ databases">
        <title>Genome diversity in the genus Frankia.</title>
        <authorList>
            <person name="Carlos-Shanley C."/>
            <person name="Hahn D."/>
        </authorList>
    </citation>
    <scope>NUCLEOTIDE SEQUENCE [LARGE SCALE GENOMIC DNA]</scope>
    <source>
        <strain evidence="6 7">Ag45/Mut15</strain>
    </source>
</reference>
<feature type="DNA-binding region" description="H-T-H motif" evidence="4">
    <location>
        <begin position="50"/>
        <end position="69"/>
    </location>
</feature>
<evidence type="ECO:0000259" key="5">
    <source>
        <dbReference type="PROSITE" id="PS50977"/>
    </source>
</evidence>
<keyword evidence="3" id="KW-0804">Transcription</keyword>
<dbReference type="InterPro" id="IPR041347">
    <property type="entry name" value="MftR_C"/>
</dbReference>
<evidence type="ECO:0000256" key="3">
    <source>
        <dbReference type="ARBA" id="ARBA00023163"/>
    </source>
</evidence>
<gene>
    <name evidence="6" type="ORF">MXD59_04180</name>
</gene>
<evidence type="ECO:0000256" key="4">
    <source>
        <dbReference type="PROSITE-ProRule" id="PRU00335"/>
    </source>
</evidence>
<evidence type="ECO:0000256" key="2">
    <source>
        <dbReference type="ARBA" id="ARBA00023125"/>
    </source>
</evidence>
<keyword evidence="1" id="KW-0805">Transcription regulation</keyword>
<feature type="domain" description="HTH tetR-type" evidence="5">
    <location>
        <begin position="27"/>
        <end position="87"/>
    </location>
</feature>
<organism evidence="6 7">
    <name type="scientific">Frankia umida</name>
    <dbReference type="NCBI Taxonomy" id="573489"/>
    <lineage>
        <taxon>Bacteria</taxon>
        <taxon>Bacillati</taxon>
        <taxon>Actinomycetota</taxon>
        <taxon>Actinomycetes</taxon>
        <taxon>Frankiales</taxon>
        <taxon>Frankiaceae</taxon>
        <taxon>Frankia</taxon>
    </lineage>
</organism>
<keyword evidence="2 4" id="KW-0238">DNA-binding</keyword>
<dbReference type="EMBL" id="JALKFT010000003">
    <property type="protein sequence ID" value="MCK9874987.1"/>
    <property type="molecule type" value="Genomic_DNA"/>
</dbReference>
<dbReference type="PROSITE" id="PS01081">
    <property type="entry name" value="HTH_TETR_1"/>
    <property type="match status" value="1"/>
</dbReference>
<dbReference type="InterPro" id="IPR023772">
    <property type="entry name" value="DNA-bd_HTH_TetR-type_CS"/>
</dbReference>
<protein>
    <submittedName>
        <fullName evidence="6">TetR family transcriptional regulator</fullName>
    </submittedName>
</protein>
<dbReference type="PANTHER" id="PTHR30055">
    <property type="entry name" value="HTH-TYPE TRANSCRIPTIONAL REGULATOR RUTR"/>
    <property type="match status" value="1"/>
</dbReference>
<dbReference type="Proteomes" id="UP001201873">
    <property type="component" value="Unassembled WGS sequence"/>
</dbReference>
<dbReference type="PROSITE" id="PS50977">
    <property type="entry name" value="HTH_TETR_2"/>
    <property type="match status" value="1"/>
</dbReference>
<dbReference type="Pfam" id="PF17754">
    <property type="entry name" value="TetR_C_14"/>
    <property type="match status" value="1"/>
</dbReference>
<dbReference type="InterPro" id="IPR050109">
    <property type="entry name" value="HTH-type_TetR-like_transc_reg"/>
</dbReference>
<evidence type="ECO:0000313" key="6">
    <source>
        <dbReference type="EMBL" id="MCK9874987.1"/>
    </source>
</evidence>
<proteinExistence type="predicted"/>
<dbReference type="RefSeq" id="WP_217451585.1">
    <property type="nucleotide sequence ID" value="NZ_JALKFT010000003.1"/>
</dbReference>
<accession>A0ABT0JTV9</accession>
<comment type="caution">
    <text evidence="6">The sequence shown here is derived from an EMBL/GenBank/DDBJ whole genome shotgun (WGS) entry which is preliminary data.</text>
</comment>
<dbReference type="PANTHER" id="PTHR30055:SF238">
    <property type="entry name" value="MYCOFACTOCIN BIOSYNTHESIS TRANSCRIPTIONAL REGULATOR MFTR-RELATED"/>
    <property type="match status" value="1"/>
</dbReference>
<evidence type="ECO:0000313" key="7">
    <source>
        <dbReference type="Proteomes" id="UP001201873"/>
    </source>
</evidence>
<keyword evidence="7" id="KW-1185">Reference proteome</keyword>
<evidence type="ECO:0000256" key="1">
    <source>
        <dbReference type="ARBA" id="ARBA00023015"/>
    </source>
</evidence>
<name>A0ABT0JTV9_9ACTN</name>
<sequence>MASPAHVSVPAGPAPVVGLGLRERKKARTRETLVHAAGRLFAERGYEATTVEDIAAAADVSPRTFFRYFPAKDDVVSAIFRSAGLGPLVDARPPAEPAARSLRAMAFLVLRACADNREKSLAVLHMIATRPELRARFAEVQQERIDELAGQVARRLGAPPDPLRARLMASWTLATLDVLLLDWAAGGGGPDLLARAEAAFDQLAPALAETTTDGRVNL</sequence>